<reference evidence="10 11" key="1">
    <citation type="submission" date="2019-09" db="EMBL/GenBank/DDBJ databases">
        <title>Genome sequencing of strain KACC 19306.</title>
        <authorList>
            <person name="Heo J."/>
            <person name="Kim S.-J."/>
            <person name="Kim J.-S."/>
            <person name="Hong S.-B."/>
            <person name="Kwon S.-W."/>
        </authorList>
    </citation>
    <scope>NUCLEOTIDE SEQUENCE [LARGE SCALE GENOMIC DNA]</scope>
    <source>
        <strain evidence="10 11">KACC 19306</strain>
    </source>
</reference>
<dbReference type="GO" id="GO:0005886">
    <property type="term" value="C:plasma membrane"/>
    <property type="evidence" value="ECO:0007669"/>
    <property type="project" value="UniProtKB-SubCell"/>
</dbReference>
<keyword evidence="4 8" id="KW-0812">Transmembrane</keyword>
<feature type="transmembrane region" description="Helical" evidence="8">
    <location>
        <begin position="60"/>
        <end position="85"/>
    </location>
</feature>
<keyword evidence="3" id="KW-1003">Cell membrane</keyword>
<name>A0A5C1YC10_9MICO</name>
<keyword evidence="6 8" id="KW-0472">Membrane</keyword>
<evidence type="ECO:0000256" key="7">
    <source>
        <dbReference type="SAM" id="MobiDB-lite"/>
    </source>
</evidence>
<evidence type="ECO:0000256" key="3">
    <source>
        <dbReference type="ARBA" id="ARBA00022475"/>
    </source>
</evidence>
<evidence type="ECO:0000313" key="10">
    <source>
        <dbReference type="EMBL" id="QEO13170.1"/>
    </source>
</evidence>
<dbReference type="PANTHER" id="PTHR42709">
    <property type="entry name" value="ALKALINE PHOSPHATASE LIKE PROTEIN"/>
    <property type="match status" value="1"/>
</dbReference>
<keyword evidence="11" id="KW-1185">Reference proteome</keyword>
<dbReference type="OrthoDB" id="9813426at2"/>
<sequence>MNDVLDWILQTVQGVDPLLRTLLAGVGVMLETSILIGLIVPGDTIVLVASTAIENPVQYVALVVAVIAGALAGESIGFAIGRWFGLHLVRSRLGRRIGEAQWTRAQRYVDRRGGPAVFLSRFLPVLHSLVPLVVGMSAMRYRRFIAWTLPACVIWAFAYATVGWLAADSYRELSRELHWAGYIFVAVIALFLVVVWLAKRVIVRLEARHFEADATGADAGATDATAASTAEGPDAVASDPSDTPETEAPEAGTSERNPGARS</sequence>
<dbReference type="Pfam" id="PF09335">
    <property type="entry name" value="VTT_dom"/>
    <property type="match status" value="1"/>
</dbReference>
<protein>
    <submittedName>
        <fullName evidence="10">DedA family protein</fullName>
    </submittedName>
</protein>
<evidence type="ECO:0000313" key="11">
    <source>
        <dbReference type="Proteomes" id="UP000324678"/>
    </source>
</evidence>
<dbReference type="InterPro" id="IPR032816">
    <property type="entry name" value="VTT_dom"/>
</dbReference>
<feature type="transmembrane region" description="Helical" evidence="8">
    <location>
        <begin position="144"/>
        <end position="167"/>
    </location>
</feature>
<keyword evidence="5 8" id="KW-1133">Transmembrane helix</keyword>
<dbReference type="InterPro" id="IPR051311">
    <property type="entry name" value="DedA_domain"/>
</dbReference>
<feature type="compositionally biased region" description="Low complexity" evidence="7">
    <location>
        <begin position="219"/>
        <end position="230"/>
    </location>
</feature>
<dbReference type="PANTHER" id="PTHR42709:SF6">
    <property type="entry name" value="UNDECAPRENYL PHOSPHATE TRANSPORTER A"/>
    <property type="match status" value="1"/>
</dbReference>
<feature type="transmembrane region" description="Helical" evidence="8">
    <location>
        <begin position="179"/>
        <end position="198"/>
    </location>
</feature>
<dbReference type="AlphaFoldDB" id="A0A5C1YC10"/>
<evidence type="ECO:0000256" key="4">
    <source>
        <dbReference type="ARBA" id="ARBA00022692"/>
    </source>
</evidence>
<dbReference type="Proteomes" id="UP000324678">
    <property type="component" value="Chromosome"/>
</dbReference>
<evidence type="ECO:0000256" key="8">
    <source>
        <dbReference type="SAM" id="Phobius"/>
    </source>
</evidence>
<evidence type="ECO:0000256" key="5">
    <source>
        <dbReference type="ARBA" id="ARBA00022989"/>
    </source>
</evidence>
<dbReference type="KEGG" id="ail:FLP10_01135"/>
<dbReference type="EMBL" id="CP043505">
    <property type="protein sequence ID" value="QEO13170.1"/>
    <property type="molecule type" value="Genomic_DNA"/>
</dbReference>
<feature type="region of interest" description="Disordered" evidence="7">
    <location>
        <begin position="219"/>
        <end position="262"/>
    </location>
</feature>
<comment type="subcellular location">
    <subcellularLocation>
        <location evidence="1">Cell membrane</location>
        <topology evidence="1">Multi-pass membrane protein</topology>
    </subcellularLocation>
</comment>
<feature type="domain" description="VTT" evidence="9">
    <location>
        <begin position="40"/>
        <end position="164"/>
    </location>
</feature>
<accession>A0A5C1YC10</accession>
<feature type="transmembrane region" description="Helical" evidence="8">
    <location>
        <begin position="21"/>
        <end position="40"/>
    </location>
</feature>
<evidence type="ECO:0000256" key="6">
    <source>
        <dbReference type="ARBA" id="ARBA00023136"/>
    </source>
</evidence>
<proteinExistence type="inferred from homology"/>
<evidence type="ECO:0000259" key="9">
    <source>
        <dbReference type="Pfam" id="PF09335"/>
    </source>
</evidence>
<dbReference type="RefSeq" id="WP_149159194.1">
    <property type="nucleotide sequence ID" value="NZ_CP043505.1"/>
</dbReference>
<organism evidence="10 11">
    <name type="scientific">Agromyces intestinalis</name>
    <dbReference type="NCBI Taxonomy" id="2592652"/>
    <lineage>
        <taxon>Bacteria</taxon>
        <taxon>Bacillati</taxon>
        <taxon>Actinomycetota</taxon>
        <taxon>Actinomycetes</taxon>
        <taxon>Micrococcales</taxon>
        <taxon>Microbacteriaceae</taxon>
        <taxon>Agromyces</taxon>
    </lineage>
</organism>
<comment type="similarity">
    <text evidence="2">Belongs to the DedA family.</text>
</comment>
<gene>
    <name evidence="10" type="ORF">FLP10_01135</name>
</gene>
<evidence type="ECO:0000256" key="1">
    <source>
        <dbReference type="ARBA" id="ARBA00004651"/>
    </source>
</evidence>
<evidence type="ECO:0000256" key="2">
    <source>
        <dbReference type="ARBA" id="ARBA00010792"/>
    </source>
</evidence>